<dbReference type="RefSeq" id="WP_116495816.1">
    <property type="nucleotide sequence ID" value="NZ_QENZ01000003.1"/>
</dbReference>
<dbReference type="OrthoDB" id="9802842at2"/>
<reference evidence="2 3" key="1">
    <citation type="submission" date="2018-05" db="EMBL/GenBank/DDBJ databases">
        <title>Genomic Encyclopedia of Type Strains, Phase IV (KMG-IV): sequencing the most valuable type-strain genomes for metagenomic binning, comparative biology and taxonomic classification.</title>
        <authorList>
            <person name="Goeker M."/>
        </authorList>
    </citation>
    <scope>NUCLEOTIDE SEQUENCE [LARGE SCALE GENOMIC DNA]</scope>
    <source>
        <strain evidence="2 3">DSM 28579</strain>
    </source>
</reference>
<evidence type="ECO:0000256" key="1">
    <source>
        <dbReference type="SAM" id="Phobius"/>
    </source>
</evidence>
<dbReference type="CDD" id="cd03498">
    <property type="entry name" value="SQR_TypeB_2_TM"/>
    <property type="match status" value="1"/>
</dbReference>
<feature type="transmembrane region" description="Helical" evidence="1">
    <location>
        <begin position="107"/>
        <end position="127"/>
    </location>
</feature>
<dbReference type="GO" id="GO:0016020">
    <property type="term" value="C:membrane"/>
    <property type="evidence" value="ECO:0007669"/>
    <property type="project" value="InterPro"/>
</dbReference>
<gene>
    <name evidence="2" type="ORF">C7377_0581</name>
</gene>
<feature type="transmembrane region" description="Helical" evidence="1">
    <location>
        <begin position="161"/>
        <end position="180"/>
    </location>
</feature>
<dbReference type="AlphaFoldDB" id="A0A7L4US08"/>
<protein>
    <submittedName>
        <fullName evidence="2">Succinate dehydrogenase subunit C</fullName>
    </submittedName>
</protein>
<keyword evidence="3" id="KW-1185">Reference proteome</keyword>
<feature type="transmembrane region" description="Helical" evidence="1">
    <location>
        <begin position="58"/>
        <end position="81"/>
    </location>
</feature>
<dbReference type="InterPro" id="IPR011138">
    <property type="entry name" value="Cytochrome_b-558"/>
</dbReference>
<proteinExistence type="predicted"/>
<accession>A0A7L4US08</accession>
<evidence type="ECO:0000313" key="3">
    <source>
        <dbReference type="Proteomes" id="UP000251835"/>
    </source>
</evidence>
<dbReference type="EMBL" id="QENZ01000003">
    <property type="protein sequence ID" value="PVX52272.1"/>
    <property type="molecule type" value="Genomic_DNA"/>
</dbReference>
<dbReference type="InterPro" id="IPR034804">
    <property type="entry name" value="SQR/QFR_C/D"/>
</dbReference>
<keyword evidence="1" id="KW-0812">Transmembrane</keyword>
<sequence>MSNFLSSSIGKKLIMSLSGLFLVVFLLVHLSINLLILFDSTGGLYNEAVHFMGTNPLIKVMEPVLAIGFIVHIVYATILTLQNQKATPTKYNVTQKTKTFSWASKNMYILGFAVLAFLVLHIIQFYVKMKITDTAPIVEATGGHDGYKLVTDLFTQHGTLSYVYCAVYVLAGILLGLHIRHGFWSAFQTIGWNNYTWKSRLFTLATIFAWVIAIGYSILPLYMTFFL</sequence>
<name>A0A7L4US08_BALHA</name>
<comment type="caution">
    <text evidence="2">The sequence shown here is derived from an EMBL/GenBank/DDBJ whole genome shotgun (WGS) entry which is preliminary data.</text>
</comment>
<keyword evidence="1" id="KW-1133">Transmembrane helix</keyword>
<organism evidence="2 3">
    <name type="scientific">Balneicella halophila</name>
    <dbReference type="NCBI Taxonomy" id="1537566"/>
    <lineage>
        <taxon>Bacteria</taxon>
        <taxon>Pseudomonadati</taxon>
        <taxon>Bacteroidota</taxon>
        <taxon>Bacteroidia</taxon>
        <taxon>Bacteroidales</taxon>
        <taxon>Balneicellaceae</taxon>
        <taxon>Balneicella</taxon>
    </lineage>
</organism>
<feature type="transmembrane region" description="Helical" evidence="1">
    <location>
        <begin position="201"/>
        <end position="223"/>
    </location>
</feature>
<keyword evidence="1" id="KW-0472">Membrane</keyword>
<feature type="transmembrane region" description="Helical" evidence="1">
    <location>
        <begin position="12"/>
        <end position="38"/>
    </location>
</feature>
<evidence type="ECO:0000313" key="2">
    <source>
        <dbReference type="EMBL" id="PVX52272.1"/>
    </source>
</evidence>
<dbReference type="Gene3D" id="1.20.1300.10">
    <property type="entry name" value="Fumarate reductase/succinate dehydrogenase, transmembrane subunit"/>
    <property type="match status" value="1"/>
</dbReference>
<dbReference type="Proteomes" id="UP000251835">
    <property type="component" value="Unassembled WGS sequence"/>
</dbReference>
<dbReference type="SUPFAM" id="SSF81343">
    <property type="entry name" value="Fumarate reductase respiratory complex transmembrane subunits"/>
    <property type="match status" value="1"/>
</dbReference>
<dbReference type="NCBIfam" id="TIGR02046">
    <property type="entry name" value="sdhC_b558_fam"/>
    <property type="match status" value="1"/>
</dbReference>